<evidence type="ECO:0000259" key="5">
    <source>
        <dbReference type="Pfam" id="PF13399"/>
    </source>
</evidence>
<evidence type="ECO:0000259" key="4">
    <source>
        <dbReference type="Pfam" id="PF03816"/>
    </source>
</evidence>
<evidence type="ECO:0000256" key="1">
    <source>
        <dbReference type="ARBA" id="ARBA00006068"/>
    </source>
</evidence>
<reference evidence="6 7" key="1">
    <citation type="submission" date="2021-08" db="EMBL/GenBank/DDBJ databases">
        <title>WGS of actinomycetes from Thailand.</title>
        <authorList>
            <person name="Thawai C."/>
        </authorList>
    </citation>
    <scope>NUCLEOTIDE SEQUENCE [LARGE SCALE GENOMIC DNA]</scope>
    <source>
        <strain evidence="6 7">PLK6-54</strain>
    </source>
</reference>
<dbReference type="RefSeq" id="WP_222961825.1">
    <property type="nucleotide sequence ID" value="NZ_JAINZZ010000007.1"/>
</dbReference>
<keyword evidence="7" id="KW-1185">Reference proteome</keyword>
<feature type="transmembrane region" description="Helical" evidence="3">
    <location>
        <begin position="251"/>
        <end position="269"/>
    </location>
</feature>
<evidence type="ECO:0000256" key="3">
    <source>
        <dbReference type="SAM" id="Phobius"/>
    </source>
</evidence>
<protein>
    <submittedName>
        <fullName evidence="6">LCP family protein</fullName>
    </submittedName>
</protein>
<sequence length="627" mass="66772">MNDANPHWQPAEGGPDDERDPYARERYYQQQHYGYDAYGRPLQAPPQQQGQAPQGRQQTQQPPQTYNDPYQDPSPSSYGGRQQGWIPQQPQQPYYEQPQQQGYDTGQQPVYPPGGQPGYDTGQHAVYDTGQHAVYDTGQQQLYDTGQQPAYDTGAHPVYDTGRQAAYDTGQQPVYDTGQHAVYETGQHQVPLQETRGGPAQHEREDYHTGQFAFVDEESDDSEEVIDWLKFSESRTERREEARRRGRNRKVGLVLVLVLALLGGAGYLWKAGKIPGLAKDRTTAAAPGGAQKRDVIVVHLLPVNGGPSDTALLVDNTTKGRGTTVLIPNSLQLTGDDGSGTTLDKSVADGVGPTRDSLNALLGTDIKGSWRLDSPYLELLVDSLGDVFVDTNATVKGTGKDSGRTLVQQGKQTELTGQAAVAYATYKGPGESQTDQLSRFGQVMQAVLKKMPSDAADATKTIQGLAQILDPSLSDRELGASLAGLAELAKTGAYDTAMLPVQKDGSLSSQATESVVKDVLGGTVKESSGSSAQPRVLIRDATGTSKSAPLAQAAIVNGGTYAYVPGGKASSSQAASQVLYADPARLAAAKDVASTLGLPAGAVKKGAVPSNADVVVVLGKDYKPSAD</sequence>
<dbReference type="InterPro" id="IPR004474">
    <property type="entry name" value="LytR_CpsA_psr"/>
</dbReference>
<dbReference type="PANTHER" id="PTHR33392">
    <property type="entry name" value="POLYISOPRENYL-TEICHOIC ACID--PEPTIDOGLYCAN TEICHOIC ACID TRANSFERASE TAGU"/>
    <property type="match status" value="1"/>
</dbReference>
<accession>A0ABS7Q3F6</accession>
<gene>
    <name evidence="6" type="ORF">K7862_08460</name>
</gene>
<proteinExistence type="inferred from homology"/>
<dbReference type="InterPro" id="IPR027381">
    <property type="entry name" value="LytR/CpsA/Psr_C"/>
</dbReference>
<keyword evidence="3" id="KW-1133">Transmembrane helix</keyword>
<evidence type="ECO:0000313" key="6">
    <source>
        <dbReference type="EMBL" id="MBY8877662.1"/>
    </source>
</evidence>
<keyword evidence="3" id="KW-0472">Membrane</keyword>
<feature type="region of interest" description="Disordered" evidence="2">
    <location>
        <begin position="1"/>
        <end position="124"/>
    </location>
</feature>
<feature type="domain" description="LytR/CpsA/Psr regulator C-terminal" evidence="5">
    <location>
        <begin position="535"/>
        <end position="622"/>
    </location>
</feature>
<feature type="compositionally biased region" description="Low complexity" evidence="2">
    <location>
        <begin position="40"/>
        <end position="109"/>
    </location>
</feature>
<organism evidence="6 7">
    <name type="scientific">Actinacidiphila acidipaludis</name>
    <dbReference type="NCBI Taxonomy" id="2873382"/>
    <lineage>
        <taxon>Bacteria</taxon>
        <taxon>Bacillati</taxon>
        <taxon>Actinomycetota</taxon>
        <taxon>Actinomycetes</taxon>
        <taxon>Kitasatosporales</taxon>
        <taxon>Streptomycetaceae</taxon>
        <taxon>Actinacidiphila</taxon>
    </lineage>
</organism>
<feature type="domain" description="Cell envelope-related transcriptional attenuator" evidence="4">
    <location>
        <begin position="348"/>
        <end position="451"/>
    </location>
</feature>
<evidence type="ECO:0000256" key="2">
    <source>
        <dbReference type="SAM" id="MobiDB-lite"/>
    </source>
</evidence>
<dbReference type="InterPro" id="IPR050922">
    <property type="entry name" value="LytR/CpsA/Psr_CW_biosynth"/>
</dbReference>
<evidence type="ECO:0000313" key="7">
    <source>
        <dbReference type="Proteomes" id="UP000778578"/>
    </source>
</evidence>
<keyword evidence="3" id="KW-0812">Transmembrane</keyword>
<dbReference type="Pfam" id="PF03816">
    <property type="entry name" value="LytR_cpsA_psr"/>
    <property type="match status" value="1"/>
</dbReference>
<dbReference type="Pfam" id="PF13399">
    <property type="entry name" value="LytR_C"/>
    <property type="match status" value="1"/>
</dbReference>
<comment type="caution">
    <text evidence="6">The sequence shown here is derived from an EMBL/GenBank/DDBJ whole genome shotgun (WGS) entry which is preliminary data.</text>
</comment>
<dbReference type="EMBL" id="JAINZZ010000007">
    <property type="protein sequence ID" value="MBY8877662.1"/>
    <property type="molecule type" value="Genomic_DNA"/>
</dbReference>
<comment type="similarity">
    <text evidence="1">Belongs to the LytR/CpsA/Psr (LCP) family.</text>
</comment>
<name>A0ABS7Q3F6_9ACTN</name>
<dbReference type="PANTHER" id="PTHR33392:SF6">
    <property type="entry name" value="POLYISOPRENYL-TEICHOIC ACID--PEPTIDOGLYCAN TEICHOIC ACID TRANSFERASE TAGU"/>
    <property type="match status" value="1"/>
</dbReference>
<dbReference type="Gene3D" id="3.40.630.190">
    <property type="entry name" value="LCP protein"/>
    <property type="match status" value="1"/>
</dbReference>
<dbReference type="Proteomes" id="UP000778578">
    <property type="component" value="Unassembled WGS sequence"/>
</dbReference>